<proteinExistence type="predicted"/>
<evidence type="ECO:0000313" key="1">
    <source>
        <dbReference type="EMBL" id="ARS90336.1"/>
    </source>
</evidence>
<organism evidence="1 2">
    <name type="scientific">Natrarchaeobaculum aegyptiacum</name>
    <dbReference type="NCBI Taxonomy" id="745377"/>
    <lineage>
        <taxon>Archaea</taxon>
        <taxon>Methanobacteriati</taxon>
        <taxon>Methanobacteriota</taxon>
        <taxon>Stenosarchaea group</taxon>
        <taxon>Halobacteria</taxon>
        <taxon>Halobacteriales</taxon>
        <taxon>Natrialbaceae</taxon>
        <taxon>Natrarchaeobaculum</taxon>
    </lineage>
</organism>
<dbReference type="Gene3D" id="3.10.450.50">
    <property type="match status" value="1"/>
</dbReference>
<dbReference type="PANTHER" id="PTHR38436">
    <property type="entry name" value="POLYKETIDE CYCLASE SNOAL-LIKE DOMAIN"/>
    <property type="match status" value="1"/>
</dbReference>
<protein>
    <submittedName>
        <fullName evidence="1">Ester cyclase</fullName>
    </submittedName>
</protein>
<reference evidence="2" key="1">
    <citation type="submission" date="2017-02" db="EMBL/GenBank/DDBJ databases">
        <title>Natronthermophilus aegyptiacus gen. nov.,sp. nov., an aerobic, extremely halophilic alkalithermophilic archaeon isolated from the athalassohaline Wadi An Natrun, Egypt.</title>
        <authorList>
            <person name="Zhao B."/>
        </authorList>
    </citation>
    <scope>NUCLEOTIDE SEQUENCE [LARGE SCALE GENOMIC DNA]</scope>
    <source>
        <strain evidence="2">JW/NM-HA 15</strain>
    </source>
</reference>
<dbReference type="AlphaFoldDB" id="A0A2Z2HSZ8"/>
<dbReference type="RefSeq" id="WP_086888710.1">
    <property type="nucleotide sequence ID" value="NZ_CP019893.1"/>
</dbReference>
<dbReference type="Pfam" id="PF07366">
    <property type="entry name" value="SnoaL"/>
    <property type="match status" value="1"/>
</dbReference>
<dbReference type="GO" id="GO:0030638">
    <property type="term" value="P:polyketide metabolic process"/>
    <property type="evidence" value="ECO:0007669"/>
    <property type="project" value="InterPro"/>
</dbReference>
<dbReference type="PANTHER" id="PTHR38436:SF1">
    <property type="entry name" value="ESTER CYCLASE"/>
    <property type="match status" value="1"/>
</dbReference>
<dbReference type="SUPFAM" id="SSF54427">
    <property type="entry name" value="NTF2-like"/>
    <property type="match status" value="1"/>
</dbReference>
<keyword evidence="2" id="KW-1185">Reference proteome</keyword>
<dbReference type="OrthoDB" id="8685at2157"/>
<evidence type="ECO:0000313" key="2">
    <source>
        <dbReference type="Proteomes" id="UP000250088"/>
    </source>
</evidence>
<gene>
    <name evidence="1" type="ORF">B1756_11780</name>
</gene>
<dbReference type="EMBL" id="CP019893">
    <property type="protein sequence ID" value="ARS90336.1"/>
    <property type="molecule type" value="Genomic_DNA"/>
</dbReference>
<dbReference type="Proteomes" id="UP000250088">
    <property type="component" value="Chromosome"/>
</dbReference>
<dbReference type="KEGG" id="naj:B1756_11780"/>
<accession>A0A2Z2HSZ8</accession>
<dbReference type="InterPro" id="IPR009959">
    <property type="entry name" value="Cyclase_SnoaL-like"/>
</dbReference>
<dbReference type="InterPro" id="IPR032710">
    <property type="entry name" value="NTF2-like_dom_sf"/>
</dbReference>
<name>A0A2Z2HSZ8_9EURY</name>
<dbReference type="GeneID" id="32894767"/>
<sequence length="145" mass="16571">MTTPTELVRRDPEEIWTDGSLEVIDDIFADSFVLHDPAAPDDPRDRDAYRSYVESYREAFPDVEYEVEDVIADDDRVALRYTARGTHEGSFMGLEPTGDHVEVSGVEIYRVEDEEIVEMWTNYDALGLFQELGVVPSLEEFATED</sequence>